<gene>
    <name evidence="1" type="ORF">CHK_0866</name>
</gene>
<dbReference type="AlphaFoldDB" id="A0A0M2NGN3"/>
<dbReference type="RefSeq" id="WP_046442778.1">
    <property type="nucleotide sequence ID" value="NZ_LAYJ01000068.1"/>
</dbReference>
<dbReference type="Proteomes" id="UP000034076">
    <property type="component" value="Unassembled WGS sequence"/>
</dbReference>
<reference evidence="1 2" key="1">
    <citation type="submission" date="2015-04" db="EMBL/GenBank/DDBJ databases">
        <title>Draft genome sequence of bacteremic isolate Catabacter hongkongensis type strain HKU16T.</title>
        <authorList>
            <person name="Lau S.K."/>
            <person name="Teng J.L."/>
            <person name="Huang Y."/>
            <person name="Curreem S.O."/>
            <person name="Tsui S.K."/>
            <person name="Woo P.C."/>
        </authorList>
    </citation>
    <scope>NUCLEOTIDE SEQUENCE [LARGE SCALE GENOMIC DNA]</scope>
    <source>
        <strain evidence="1 2">HKU16</strain>
    </source>
</reference>
<evidence type="ECO:0000313" key="1">
    <source>
        <dbReference type="EMBL" id="KKI51699.1"/>
    </source>
</evidence>
<comment type="caution">
    <text evidence="1">The sequence shown here is derived from an EMBL/GenBank/DDBJ whole genome shotgun (WGS) entry which is preliminary data.</text>
</comment>
<evidence type="ECO:0000313" key="2">
    <source>
        <dbReference type="Proteomes" id="UP000034076"/>
    </source>
</evidence>
<name>A0A0M2NGN3_9FIRM</name>
<sequence length="83" mass="9450">MMIYNVSNFQHFFQSLDKCGDNLTLVTPDGKAYDWKANRSFLLSFLKTLDVSRCNKLEIRPVGTEAASRILCYMLEGEKSAAH</sequence>
<dbReference type="EMBL" id="LAYJ01000068">
    <property type="protein sequence ID" value="KKI51699.1"/>
    <property type="molecule type" value="Genomic_DNA"/>
</dbReference>
<protein>
    <recommendedName>
        <fullName evidence="3">Polya polymerase</fullName>
    </recommendedName>
</protein>
<evidence type="ECO:0008006" key="3">
    <source>
        <dbReference type="Google" id="ProtNLM"/>
    </source>
</evidence>
<proteinExistence type="predicted"/>
<organism evidence="1 2">
    <name type="scientific">Christensenella hongkongensis</name>
    <dbReference type="NCBI Taxonomy" id="270498"/>
    <lineage>
        <taxon>Bacteria</taxon>
        <taxon>Bacillati</taxon>
        <taxon>Bacillota</taxon>
        <taxon>Clostridia</taxon>
        <taxon>Christensenellales</taxon>
        <taxon>Christensenellaceae</taxon>
        <taxon>Christensenella</taxon>
    </lineage>
</organism>
<keyword evidence="2" id="KW-1185">Reference proteome</keyword>
<accession>A0A0M2NGN3</accession>